<feature type="signal peptide" evidence="2">
    <location>
        <begin position="1"/>
        <end position="23"/>
    </location>
</feature>
<dbReference type="OrthoDB" id="73465at2759"/>
<dbReference type="EMBL" id="CAJVPQ010000387">
    <property type="protein sequence ID" value="CAG8477151.1"/>
    <property type="molecule type" value="Genomic_DNA"/>
</dbReference>
<feature type="transmembrane region" description="Helical" evidence="1">
    <location>
        <begin position="458"/>
        <end position="475"/>
    </location>
</feature>
<keyword evidence="2" id="KW-0732">Signal</keyword>
<protein>
    <submittedName>
        <fullName evidence="3">9883_t:CDS:1</fullName>
    </submittedName>
</protein>
<evidence type="ECO:0000313" key="3">
    <source>
        <dbReference type="EMBL" id="CAG8477151.1"/>
    </source>
</evidence>
<keyword evidence="1" id="KW-1133">Transmembrane helix</keyword>
<gene>
    <name evidence="3" type="ORF">FCALED_LOCUS2522</name>
</gene>
<evidence type="ECO:0000256" key="2">
    <source>
        <dbReference type="SAM" id="SignalP"/>
    </source>
</evidence>
<comment type="caution">
    <text evidence="3">The sequence shown here is derived from an EMBL/GenBank/DDBJ whole genome shotgun (WGS) entry which is preliminary data.</text>
</comment>
<reference evidence="3" key="1">
    <citation type="submission" date="2021-06" db="EMBL/GenBank/DDBJ databases">
        <authorList>
            <person name="Kallberg Y."/>
            <person name="Tangrot J."/>
            <person name="Rosling A."/>
        </authorList>
    </citation>
    <scope>NUCLEOTIDE SEQUENCE</scope>
    <source>
        <strain evidence="3">UK204</strain>
    </source>
</reference>
<accession>A0A9N8W4R2</accession>
<keyword evidence="1" id="KW-0472">Membrane</keyword>
<evidence type="ECO:0000313" key="4">
    <source>
        <dbReference type="Proteomes" id="UP000789570"/>
    </source>
</evidence>
<keyword evidence="1" id="KW-0812">Transmembrane</keyword>
<organism evidence="3 4">
    <name type="scientific">Funneliformis caledonium</name>
    <dbReference type="NCBI Taxonomy" id="1117310"/>
    <lineage>
        <taxon>Eukaryota</taxon>
        <taxon>Fungi</taxon>
        <taxon>Fungi incertae sedis</taxon>
        <taxon>Mucoromycota</taxon>
        <taxon>Glomeromycotina</taxon>
        <taxon>Glomeromycetes</taxon>
        <taxon>Glomerales</taxon>
        <taxon>Glomeraceae</taxon>
        <taxon>Funneliformis</taxon>
    </lineage>
</organism>
<evidence type="ECO:0000256" key="1">
    <source>
        <dbReference type="SAM" id="Phobius"/>
    </source>
</evidence>
<keyword evidence="4" id="KW-1185">Reference proteome</keyword>
<dbReference type="Proteomes" id="UP000789570">
    <property type="component" value="Unassembled WGS sequence"/>
</dbReference>
<sequence length="476" mass="51778">MKNLSTTLFIILIGLCLTHTVSSEKCIQYLNPLNSKENRVFDCLMASPAQKRQLPTPPASDNMFNVQFNCLVNDKALCSKVENVFVTAGRFITATLNLKAVISVNATFLNFCEVNIAPGIDCNNPNKVILGAAGPAMVIPYKDETADKVRLYPQALYKQLGLPSHPQFGPNEIMAVFNSAANYWFEGDPLPMPERQADMLLVVTHELIHGLGFTTAWDDLFGINALTPVIAGITDDDASSKAPGGVIPKEPNAPAGSSLQFLELIFDKFMILTADGIQMTTQTDELNKFQIDVQNIKSEEQLVQAFMASPQYKVAQGLFQKATTSGSMGFKTISGDVVILETSLLPFQSSSSIGHVDFATYKNSSDFLMVFRSPTATLGQMMATAGSIDTYGPIGPLLRGILQSMGYEIKDKYVPPVELPSAKFPNKEPFAIKPVPDDVNEGTNNKKMSNNGRINSPIGINVLIIALACILVTLFM</sequence>
<dbReference type="AlphaFoldDB" id="A0A9N8W4R2"/>
<feature type="chain" id="PRO_5040280550" evidence="2">
    <location>
        <begin position="24"/>
        <end position="476"/>
    </location>
</feature>
<proteinExistence type="predicted"/>
<name>A0A9N8W4R2_9GLOM</name>